<protein>
    <submittedName>
        <fullName evidence="1">Uncharacterized protein</fullName>
    </submittedName>
</protein>
<dbReference type="RefSeq" id="WP_009167127.1">
    <property type="nucleotide sequence ID" value="NZ_ALXG01000045.1"/>
</dbReference>
<dbReference type="OrthoDB" id="2249034at2"/>
<dbReference type="PATRIC" id="fig|1221538.3.peg.1155"/>
<dbReference type="Proteomes" id="UP000019474">
    <property type="component" value="Unassembled WGS sequence"/>
</dbReference>
<proteinExistence type="predicted"/>
<sequence length="92" mass="10136">MELGNFNLATGDLNPNLKLFVHTKTGLQPVTNLLLINQQLCLASHASNKPLTLDQFNTRTKNLSPKLPLKTAAQPPQMLFGFRRAANQIILG</sequence>
<accession>W9ED92</accession>
<keyword evidence="2" id="KW-1185">Reference proteome</keyword>
<reference evidence="1 2" key="1">
    <citation type="submission" date="2012-08" db="EMBL/GenBank/DDBJ databases">
        <title>Genome sequencing of Lactobacillus florum 8D.</title>
        <authorList>
            <person name="Kim E.B."/>
            <person name="Marco M.L."/>
        </authorList>
    </citation>
    <scope>NUCLEOTIDE SEQUENCE [LARGE SCALE GENOMIC DNA]</scope>
    <source>
        <strain evidence="1 2">8D</strain>
    </source>
</reference>
<evidence type="ECO:0000313" key="2">
    <source>
        <dbReference type="Proteomes" id="UP000019474"/>
    </source>
</evidence>
<dbReference type="EMBL" id="ALXG01000045">
    <property type="protein sequence ID" value="ETO40037.1"/>
    <property type="molecule type" value="Genomic_DNA"/>
</dbReference>
<name>W9ED92_9LACO</name>
<dbReference type="AlphaFoldDB" id="W9ED92"/>
<evidence type="ECO:0000313" key="1">
    <source>
        <dbReference type="EMBL" id="ETO40037.1"/>
    </source>
</evidence>
<comment type="caution">
    <text evidence="1">The sequence shown here is derived from an EMBL/GenBank/DDBJ whole genome shotgun (WGS) entry which is preliminary data.</text>
</comment>
<organism evidence="1 2">
    <name type="scientific">Fructilactobacillus florum 8D</name>
    <dbReference type="NCBI Taxonomy" id="1221538"/>
    <lineage>
        <taxon>Bacteria</taxon>
        <taxon>Bacillati</taxon>
        <taxon>Bacillota</taxon>
        <taxon>Bacilli</taxon>
        <taxon>Lactobacillales</taxon>
        <taxon>Lactobacillaceae</taxon>
        <taxon>Fructilactobacillus</taxon>
    </lineage>
</organism>
<gene>
    <name evidence="1" type="ORF">B808_1146</name>
</gene>